<evidence type="ECO:0000313" key="1">
    <source>
        <dbReference type="Proteomes" id="UP000790787"/>
    </source>
</evidence>
<organism evidence="1 2">
    <name type="scientific">Nicotiana tabacum</name>
    <name type="common">Common tobacco</name>
    <dbReference type="NCBI Taxonomy" id="4097"/>
    <lineage>
        <taxon>Eukaryota</taxon>
        <taxon>Viridiplantae</taxon>
        <taxon>Streptophyta</taxon>
        <taxon>Embryophyta</taxon>
        <taxon>Tracheophyta</taxon>
        <taxon>Spermatophyta</taxon>
        <taxon>Magnoliopsida</taxon>
        <taxon>eudicotyledons</taxon>
        <taxon>Gunneridae</taxon>
        <taxon>Pentapetalae</taxon>
        <taxon>asterids</taxon>
        <taxon>lamiids</taxon>
        <taxon>Solanales</taxon>
        <taxon>Solanaceae</taxon>
        <taxon>Nicotianoideae</taxon>
        <taxon>Nicotianeae</taxon>
        <taxon>Nicotiana</taxon>
    </lineage>
</organism>
<reference evidence="1" key="1">
    <citation type="journal article" date="2014" name="Nat. Commun.">
        <title>The tobacco genome sequence and its comparison with those of tomato and potato.</title>
        <authorList>
            <person name="Sierro N."/>
            <person name="Battey J.N."/>
            <person name="Ouadi S."/>
            <person name="Bakaher N."/>
            <person name="Bovet L."/>
            <person name="Willig A."/>
            <person name="Goepfert S."/>
            <person name="Peitsch M.C."/>
            <person name="Ivanov N.V."/>
        </authorList>
    </citation>
    <scope>NUCLEOTIDE SEQUENCE [LARGE SCALE GENOMIC DNA]</scope>
</reference>
<sequence>MVNQAYAMVISDESQKSVAANAGLLGANPTSGTSQFDMAMYTKTGGNYEKTRKNFNLNCDVCKMKGHSKKNCYKVIGYPTEYRPRKKNTNTHSAYNVLSDVSVQGNQLPRGNWNENCVQNSQLTSSTVSANNSQNFGQMENTPWMGNCTFTKEQYDHIVQLLNKDNSSVATPSANDVSTATTPSANAAGIPCALLASNNLQEWIIDIGATNHMVVDIELLNKVSLMQTNQSKKVHLPNGETTQVTHIGTSTLTDQDIITNVFYIPQFKYNLLYVSKLTKELKCSVAFFPDFCIFQELFSGRVKTIGKKDNGLYILSRQKLPRNNAISLNTKETKISKATNSNDIELWHRRLGHVSATVLKKLFSTNAQDISAKIYLCTTCPCAKQTRQPFPISSIKTAASFELVDIDVWGPYKIPTMDGNMIFLTVVDDFSRTTWIFLLKLKSDGDLLYEIHMQLPQGFTSHGENKVCRLVKSLYGLKQAPRQWNAKLTEALMKSQFQQSRHDQSLFFKKIAEGITMKTAEGITVVLIYVDDMLVTGDSLKLIEETKAHLQQSFKMKDLSELKYLLGIKFARSEQGILMHQRKYALELIFETGVTAAKPSITPLDTNMKLTTTEYDEHLKKTKSTAQMNEELADLTSYQRLIDKLLYLIMTRLDISFSVQTLSPFLQRPKKSHMEATLRVVKYIKNSPGQGILLSSKLNNTISAYCDADWKQTTVSRSSIEAEYRNLATTVAELIWLIGLLKEVEVEVKLPVEVFSDSKELQQILFITKEQSTSRSTVISSEKKIVQGLIKTTYISTKEQPADMLTKGLNKD</sequence>
<dbReference type="Proteomes" id="UP000790787">
    <property type="component" value="Chromosome 18"/>
</dbReference>
<accession>A0AC58T573</accession>
<gene>
    <name evidence="2" type="primary">LOC142172615</name>
</gene>
<proteinExistence type="predicted"/>
<dbReference type="RefSeq" id="XP_075092381.1">
    <property type="nucleotide sequence ID" value="XM_075236280.1"/>
</dbReference>
<keyword evidence="1" id="KW-1185">Reference proteome</keyword>
<name>A0AC58T573_TOBAC</name>
<protein>
    <submittedName>
        <fullName evidence="2">Uncharacterized protein LOC142172615</fullName>
    </submittedName>
</protein>
<evidence type="ECO:0000313" key="2">
    <source>
        <dbReference type="RefSeq" id="XP_075092381.1"/>
    </source>
</evidence>
<reference evidence="2" key="2">
    <citation type="submission" date="2025-08" db="UniProtKB">
        <authorList>
            <consortium name="RefSeq"/>
        </authorList>
    </citation>
    <scope>IDENTIFICATION</scope>
    <source>
        <tissue evidence="2">Leaf</tissue>
    </source>
</reference>